<dbReference type="Gene3D" id="2.60.40.2880">
    <property type="entry name" value="MmpS1-5, C-terminal soluble domain"/>
    <property type="match status" value="1"/>
</dbReference>
<gene>
    <name evidence="7" type="ORF">MPOR_40220</name>
</gene>
<proteinExistence type="inferred from homology"/>
<keyword evidence="4" id="KW-0812">Transmembrane</keyword>
<evidence type="ECO:0000256" key="4">
    <source>
        <dbReference type="ARBA" id="ARBA00022692"/>
    </source>
</evidence>
<accession>A0A6N4VBI5</accession>
<dbReference type="RefSeq" id="WP_163676848.1">
    <property type="nucleotide sequence ID" value="NZ_AP022570.1"/>
</dbReference>
<dbReference type="Proteomes" id="UP000466785">
    <property type="component" value="Chromosome"/>
</dbReference>
<dbReference type="KEGG" id="mpof:MPOR_40220"/>
<comment type="subcellular location">
    <subcellularLocation>
        <location evidence="1">Cell membrane</location>
    </subcellularLocation>
</comment>
<keyword evidence="8" id="KW-1185">Reference proteome</keyword>
<dbReference type="AlphaFoldDB" id="A0A6N4VBI5"/>
<evidence type="ECO:0000256" key="6">
    <source>
        <dbReference type="ARBA" id="ARBA00023136"/>
    </source>
</evidence>
<dbReference type="GO" id="GO:0005886">
    <property type="term" value="C:plasma membrane"/>
    <property type="evidence" value="ECO:0007669"/>
    <property type="project" value="UniProtKB-SubCell"/>
</dbReference>
<sequence length="139" mass="15008">MTRAWLPLVLVMVLVVSGFAVWRLRSMFAANPLPTYSGSMTEDANKSDPKIVRYEVWGEPGAVADINYVDAEGDPNQIVGAALPWSIDVETDSPAMSGNVVAQGDGDFIGCRITADGEVKDERTITNVSAYIYCFTKAA</sequence>
<organism evidence="7 8">
    <name type="scientific">Mycolicibacterium poriferae</name>
    <dbReference type="NCBI Taxonomy" id="39694"/>
    <lineage>
        <taxon>Bacteria</taxon>
        <taxon>Bacillati</taxon>
        <taxon>Actinomycetota</taxon>
        <taxon>Actinomycetes</taxon>
        <taxon>Mycobacteriales</taxon>
        <taxon>Mycobacteriaceae</taxon>
        <taxon>Mycolicibacterium</taxon>
    </lineage>
</organism>
<reference evidence="7 8" key="1">
    <citation type="journal article" date="2019" name="Emerg. Microbes Infect.">
        <title>Comprehensive subspecies identification of 175 nontuberculous mycobacteria species based on 7547 genomic profiles.</title>
        <authorList>
            <person name="Matsumoto Y."/>
            <person name="Kinjo T."/>
            <person name="Motooka D."/>
            <person name="Nabeya D."/>
            <person name="Jung N."/>
            <person name="Uechi K."/>
            <person name="Horii T."/>
            <person name="Iida T."/>
            <person name="Fujita J."/>
            <person name="Nakamura S."/>
        </authorList>
    </citation>
    <scope>NUCLEOTIDE SEQUENCE [LARGE SCALE GENOMIC DNA]</scope>
    <source>
        <strain evidence="7 8">JCM 12603</strain>
    </source>
</reference>
<evidence type="ECO:0000313" key="7">
    <source>
        <dbReference type="EMBL" id="BBX52996.1"/>
    </source>
</evidence>
<keyword evidence="5" id="KW-1133">Transmembrane helix</keyword>
<dbReference type="EMBL" id="AP022570">
    <property type="protein sequence ID" value="BBX52996.1"/>
    <property type="molecule type" value="Genomic_DNA"/>
</dbReference>
<evidence type="ECO:0000256" key="5">
    <source>
        <dbReference type="ARBA" id="ARBA00022989"/>
    </source>
</evidence>
<protein>
    <submittedName>
        <fullName evidence="7">Putative membrane protein, MmpS</fullName>
    </submittedName>
</protein>
<evidence type="ECO:0000256" key="1">
    <source>
        <dbReference type="ARBA" id="ARBA00004236"/>
    </source>
</evidence>
<keyword evidence="3" id="KW-1003">Cell membrane</keyword>
<evidence type="ECO:0000256" key="3">
    <source>
        <dbReference type="ARBA" id="ARBA00022475"/>
    </source>
</evidence>
<dbReference type="Pfam" id="PF05423">
    <property type="entry name" value="Mycobact_memb"/>
    <property type="match status" value="1"/>
</dbReference>
<keyword evidence="6" id="KW-0472">Membrane</keyword>
<evidence type="ECO:0000256" key="2">
    <source>
        <dbReference type="ARBA" id="ARBA00007531"/>
    </source>
</evidence>
<dbReference type="InterPro" id="IPR038468">
    <property type="entry name" value="MmpS_C"/>
</dbReference>
<dbReference type="InterPro" id="IPR008693">
    <property type="entry name" value="MmpS"/>
</dbReference>
<comment type="similarity">
    <text evidence="2">Belongs to the MmpS family.</text>
</comment>
<name>A0A6N4VBI5_9MYCO</name>
<evidence type="ECO:0000313" key="8">
    <source>
        <dbReference type="Proteomes" id="UP000466785"/>
    </source>
</evidence>